<name>A0ACC2KJ54_PERAE</name>
<proteinExistence type="predicted"/>
<evidence type="ECO:0000313" key="2">
    <source>
        <dbReference type="Proteomes" id="UP001234297"/>
    </source>
</evidence>
<gene>
    <name evidence="1" type="ORF">MRB53_029581</name>
</gene>
<organism evidence="1 2">
    <name type="scientific">Persea americana</name>
    <name type="common">Avocado</name>
    <dbReference type="NCBI Taxonomy" id="3435"/>
    <lineage>
        <taxon>Eukaryota</taxon>
        <taxon>Viridiplantae</taxon>
        <taxon>Streptophyta</taxon>
        <taxon>Embryophyta</taxon>
        <taxon>Tracheophyta</taxon>
        <taxon>Spermatophyta</taxon>
        <taxon>Magnoliopsida</taxon>
        <taxon>Magnoliidae</taxon>
        <taxon>Laurales</taxon>
        <taxon>Lauraceae</taxon>
        <taxon>Persea</taxon>
    </lineage>
</organism>
<accession>A0ACC2KJ54</accession>
<sequence>MGFQSLILVCTLSLISFSSLLLAQQPYARRETLKCASTDNSTSVDGYSCNGQNQSCQSYLIFRSSPPYDSVANISQLFTSDPYQLSQINSVSRNATFQSNEEVIVPVNCSCSGPYYQANTSYVVKHGDTRYLIAAEIYQGLVSCRDVKKQTCCSLFIYTGMNVSIPLRCACPTTNQTNKGLKYLLTYLVTSGDSVSSVSRRFGSDMLSTLDANELSEESEICQSSTLLIPLRKKPSSNQTIITPTSPSSTPLTPSSVPSDKSSMKTGVQMLIGVAVGGGAVMIVSIGLFCVLARRKKRVNPIVVPKKQDESNESALPKELLAGISDPEQMLKIYEFKELQLATKTFGSKCRIEGSVYRGVINGDAVAIKNMDGDVLKEINLHKRIKHINIISLLGVCFSRGHWYLVYEYARNGSLSSWIFHRNDTKTLSWMQRVQISLDVAYGLDYLHNYTIPAHVHNNVKSSNILLDSNFRGKVANFSLARSFEGPGDGCLLTKHITGTQGYMAPEYLENGLISPQLDVYAFGVVMLEIITGKEAVVAGERGAMQLSEAFIAFLDEEKDCGKLSEFMDPSLQGNHPLNLFMTMAELIQCCLRKDAASRPSMTEITHCLLRILSNSSAWELSSCAYKKNLDPTHTDEQANEEMAEDHANATTLTEEQKNLAQLGIQPSHLGSNDSGQVTSSSQTMPLIPEISPKISLHGGILTWLSTCLPDLKVWIAYTSLWGSPGELSIPNWPLRAF</sequence>
<evidence type="ECO:0000313" key="1">
    <source>
        <dbReference type="EMBL" id="KAJ8621052.1"/>
    </source>
</evidence>
<comment type="caution">
    <text evidence="1">The sequence shown here is derived from an EMBL/GenBank/DDBJ whole genome shotgun (WGS) entry which is preliminary data.</text>
</comment>
<reference evidence="1 2" key="1">
    <citation type="journal article" date="2022" name="Hortic Res">
        <title>A haplotype resolved chromosomal level avocado genome allows analysis of novel avocado genes.</title>
        <authorList>
            <person name="Nath O."/>
            <person name="Fletcher S.J."/>
            <person name="Hayward A."/>
            <person name="Shaw L.M."/>
            <person name="Masouleh A.K."/>
            <person name="Furtado A."/>
            <person name="Henry R.J."/>
            <person name="Mitter N."/>
        </authorList>
    </citation>
    <scope>NUCLEOTIDE SEQUENCE [LARGE SCALE GENOMIC DNA]</scope>
    <source>
        <strain evidence="2">cv. Hass</strain>
    </source>
</reference>
<dbReference type="EMBL" id="CM056817">
    <property type="protein sequence ID" value="KAJ8621052.1"/>
    <property type="molecule type" value="Genomic_DNA"/>
</dbReference>
<protein>
    <submittedName>
        <fullName evidence="1">Uncharacterized protein</fullName>
    </submittedName>
</protein>
<dbReference type="Proteomes" id="UP001234297">
    <property type="component" value="Chromosome 9"/>
</dbReference>
<keyword evidence="2" id="KW-1185">Reference proteome</keyword>